<dbReference type="PANTHER" id="PTHR23113">
    <property type="entry name" value="GUANINE NUCLEOTIDE EXCHANGE FACTOR"/>
    <property type="match status" value="1"/>
</dbReference>
<gene>
    <name evidence="6" type="ORF">EIP91_001209</name>
</gene>
<dbReference type="Gene3D" id="1.20.870.10">
    <property type="entry name" value="Son of sevenless (SoS) protein Chain: S domain 1"/>
    <property type="match status" value="1"/>
</dbReference>
<name>A0A4R0RQ79_9APHY</name>
<evidence type="ECO:0000259" key="4">
    <source>
        <dbReference type="PROSITE" id="PS50009"/>
    </source>
</evidence>
<dbReference type="Gene3D" id="1.10.840.10">
    <property type="entry name" value="Ras guanine-nucleotide exchange factors catalytic domain"/>
    <property type="match status" value="1"/>
</dbReference>
<dbReference type="InterPro" id="IPR036964">
    <property type="entry name" value="RASGEF_cat_dom_sf"/>
</dbReference>
<evidence type="ECO:0000313" key="7">
    <source>
        <dbReference type="Proteomes" id="UP000292702"/>
    </source>
</evidence>
<dbReference type="EMBL" id="RWJN01000013">
    <property type="protein sequence ID" value="TCD70901.1"/>
    <property type="molecule type" value="Genomic_DNA"/>
</dbReference>
<dbReference type="GO" id="GO:0007265">
    <property type="term" value="P:Ras protein signal transduction"/>
    <property type="evidence" value="ECO:0007669"/>
    <property type="project" value="TreeGrafter"/>
</dbReference>
<comment type="caution">
    <text evidence="6">The sequence shown here is derived from an EMBL/GenBank/DDBJ whole genome shotgun (WGS) entry which is preliminary data.</text>
</comment>
<feature type="domain" description="Ras-GEF" evidence="4">
    <location>
        <begin position="650"/>
        <end position="878"/>
    </location>
</feature>
<feature type="compositionally biased region" description="Low complexity" evidence="3">
    <location>
        <begin position="83"/>
        <end position="94"/>
    </location>
</feature>
<dbReference type="InterPro" id="IPR008937">
    <property type="entry name" value="Ras-like_GEF"/>
</dbReference>
<organism evidence="6 7">
    <name type="scientific">Steccherinum ochraceum</name>
    <dbReference type="NCBI Taxonomy" id="92696"/>
    <lineage>
        <taxon>Eukaryota</taxon>
        <taxon>Fungi</taxon>
        <taxon>Dikarya</taxon>
        <taxon>Basidiomycota</taxon>
        <taxon>Agaricomycotina</taxon>
        <taxon>Agaricomycetes</taxon>
        <taxon>Polyporales</taxon>
        <taxon>Steccherinaceae</taxon>
        <taxon>Steccherinum</taxon>
    </lineage>
</organism>
<evidence type="ECO:0000256" key="3">
    <source>
        <dbReference type="SAM" id="MobiDB-lite"/>
    </source>
</evidence>
<sequence>MPPPNKAPAVNKAAISEPMVLQPTVTKKDGGVALKDPSVLEAMHPSSASIASQERKTSKAPQLVPTTQTFLTREIHSSKVDKSSAVSVRSKAPSTATFPSSTGISATTPVPRTHGQMPPPLPPKDNIRPRLQSKASTHRQAKPDDAKSLLTNRPPDDGRGSRSPPPPPYSVYSHPGTSTPTVHLGGVTVQCLEAAKAYMNLVRACMEAPSSNVKSLVEIFQGTMDKIVKDLEEQVPEELLGSADYTHSKASFDLTKQILHVTNPDLSTRGTQPVMAAMEEVWANFVSLLITVEQEAQYMDVDPAERAREVQEFAGFLGASDSSSSLKSGKRSLTDYFTTFSGSLNKVTAKFRKLQSSGASLFHPSPSSSSSSIAASSIRTRNSPMPSEPAQHRFGLRESHIFCAATAQLAASIPQYERPGAPTLTLQLKWYIPLSDNEAIYTDVAVTSAEGNTIKKRVLAACSFEYLVRHILQNLDKAECAGTIDAFFMNFRSYSPPLSLFELLKKWFTTPSQSLKAYVPNSADQIACRRFVKMQIIKFVTRWLELHWLEGEDHTVRDALVNFTYTTVANDSDLLVDMAEVLAVSLCRISATRITRHPPKFQARINKCEQDQQTHSPTTFTAGLGKLNDWVLLKKDFKIMNILHFSQPGGVEELARGLTLAESRYFRAILPQSIVGWRNTEDIKELKPWDSFINTFTFLVADAIIGQPNAQDRIQAFELLVDVAVACKSLRNFSSARNIILSLKIMAVERLKVEEQISAYHLERFKQLDKFFRDKTGYTEEMVQTRPAVPLPNMMKYAVRRSHEEAASSAGEDAAKIKKFGYIDMLYLEKVSRSVRALENVYGEYSIPCQQAVLAWIEANRAPYVNKSYDQNAACMLKRVPKPEKL</sequence>
<reference evidence="6 7" key="1">
    <citation type="submission" date="2018-11" db="EMBL/GenBank/DDBJ databases">
        <title>Genome assembly of Steccherinum ochraceum LE-BIN_3174, the white-rot fungus of the Steccherinaceae family (The Residual Polyporoid clade, Polyporales, Basidiomycota).</title>
        <authorList>
            <person name="Fedorova T.V."/>
            <person name="Glazunova O.A."/>
            <person name="Landesman E.O."/>
            <person name="Moiseenko K.V."/>
            <person name="Psurtseva N.V."/>
            <person name="Savinova O.S."/>
            <person name="Shakhova N.V."/>
            <person name="Tyazhelova T.V."/>
            <person name="Vasina D.V."/>
        </authorList>
    </citation>
    <scope>NUCLEOTIDE SEQUENCE [LARGE SCALE GENOMIC DNA]</scope>
    <source>
        <strain evidence="6 7">LE-BIN_3174</strain>
    </source>
</reference>
<protein>
    <submittedName>
        <fullName evidence="6">Uncharacterized protein</fullName>
    </submittedName>
</protein>
<dbReference type="PANTHER" id="PTHR23113:SF368">
    <property type="entry name" value="CELL DIVISION CONTROL PROTEIN 25"/>
    <property type="match status" value="1"/>
</dbReference>
<accession>A0A4R0RQ79</accession>
<dbReference type="PROSITE" id="PS50212">
    <property type="entry name" value="RASGEF_NTER"/>
    <property type="match status" value="1"/>
</dbReference>
<dbReference type="SUPFAM" id="SSF48366">
    <property type="entry name" value="Ras GEF"/>
    <property type="match status" value="1"/>
</dbReference>
<feature type="domain" description="N-terminal Ras-GEF" evidence="5">
    <location>
        <begin position="455"/>
        <end position="587"/>
    </location>
</feature>
<dbReference type="Pfam" id="PF00618">
    <property type="entry name" value="RasGEF_N"/>
    <property type="match status" value="1"/>
</dbReference>
<evidence type="ECO:0000256" key="1">
    <source>
        <dbReference type="ARBA" id="ARBA00022658"/>
    </source>
</evidence>
<evidence type="ECO:0000259" key="5">
    <source>
        <dbReference type="PROSITE" id="PS50212"/>
    </source>
</evidence>
<dbReference type="OrthoDB" id="546434at2759"/>
<feature type="region of interest" description="Disordered" evidence="3">
    <location>
        <begin position="44"/>
        <end position="177"/>
    </location>
</feature>
<dbReference type="PROSITE" id="PS50009">
    <property type="entry name" value="RASGEF_CAT"/>
    <property type="match status" value="1"/>
</dbReference>
<dbReference type="SMART" id="SM00147">
    <property type="entry name" value="RasGEF"/>
    <property type="match status" value="1"/>
</dbReference>
<dbReference type="CDD" id="cd06224">
    <property type="entry name" value="REM"/>
    <property type="match status" value="1"/>
</dbReference>
<dbReference type="InterPro" id="IPR001895">
    <property type="entry name" value="RASGEF_cat_dom"/>
</dbReference>
<dbReference type="Proteomes" id="UP000292702">
    <property type="component" value="Unassembled WGS sequence"/>
</dbReference>
<evidence type="ECO:0000313" key="6">
    <source>
        <dbReference type="EMBL" id="TCD70901.1"/>
    </source>
</evidence>
<dbReference type="GO" id="GO:0005085">
    <property type="term" value="F:guanyl-nucleotide exchange factor activity"/>
    <property type="evidence" value="ECO:0007669"/>
    <property type="project" value="UniProtKB-KW"/>
</dbReference>
<dbReference type="InterPro" id="IPR023578">
    <property type="entry name" value="Ras_GEF_dom_sf"/>
</dbReference>
<keyword evidence="7" id="KW-1185">Reference proteome</keyword>
<feature type="compositionally biased region" description="Basic and acidic residues" evidence="3">
    <location>
        <begin position="73"/>
        <end position="82"/>
    </location>
</feature>
<dbReference type="InterPro" id="IPR000651">
    <property type="entry name" value="Ras-like_Gua-exchang_fac_N"/>
</dbReference>
<feature type="compositionally biased region" description="Low complexity" evidence="3">
    <location>
        <begin position="358"/>
        <end position="377"/>
    </location>
</feature>
<dbReference type="GO" id="GO:0005886">
    <property type="term" value="C:plasma membrane"/>
    <property type="evidence" value="ECO:0007669"/>
    <property type="project" value="TreeGrafter"/>
</dbReference>
<dbReference type="AlphaFoldDB" id="A0A4R0RQ79"/>
<feature type="compositionally biased region" description="Polar residues" evidence="3">
    <location>
        <begin position="95"/>
        <end position="110"/>
    </location>
</feature>
<feature type="region of interest" description="Disordered" evidence="3">
    <location>
        <begin position="358"/>
        <end position="391"/>
    </location>
</feature>
<dbReference type="STRING" id="92696.A0A4R0RQ79"/>
<proteinExistence type="predicted"/>
<keyword evidence="1 2" id="KW-0344">Guanine-nucleotide releasing factor</keyword>
<evidence type="ECO:0000256" key="2">
    <source>
        <dbReference type="PROSITE-ProRule" id="PRU00168"/>
    </source>
</evidence>
<dbReference type="Pfam" id="PF00617">
    <property type="entry name" value="RasGEF"/>
    <property type="match status" value="1"/>
</dbReference>